<evidence type="ECO:0000256" key="8">
    <source>
        <dbReference type="ARBA" id="ARBA00022801"/>
    </source>
</evidence>
<dbReference type="Proteomes" id="UP000249590">
    <property type="component" value="Unassembled WGS sequence"/>
</dbReference>
<evidence type="ECO:0000313" key="14">
    <source>
        <dbReference type="Proteomes" id="UP000249590"/>
    </source>
</evidence>
<evidence type="ECO:0000256" key="4">
    <source>
        <dbReference type="ARBA" id="ARBA00012745"/>
    </source>
</evidence>
<evidence type="ECO:0000256" key="10">
    <source>
        <dbReference type="ARBA" id="ARBA00023098"/>
    </source>
</evidence>
<dbReference type="Gene3D" id="3.30.1700.10">
    <property type="entry name" value="lpxc deacetylase, domain 2"/>
    <property type="match status" value="1"/>
</dbReference>
<feature type="binding site" evidence="12">
    <location>
        <position position="234"/>
    </location>
    <ligand>
        <name>Zn(2+)</name>
        <dbReference type="ChEBI" id="CHEBI:29105"/>
    </ligand>
</feature>
<comment type="similarity">
    <text evidence="12">Belongs to the LpxC family.</text>
</comment>
<evidence type="ECO:0000256" key="11">
    <source>
        <dbReference type="ARBA" id="ARBA00024535"/>
    </source>
</evidence>
<proteinExistence type="inferred from homology"/>
<dbReference type="OrthoDB" id="9802746at2"/>
<reference evidence="13 14" key="1">
    <citation type="submission" date="2018-05" db="EMBL/GenBank/DDBJ databases">
        <title>Acuticoccus sediminis sp. nov., isolated from deep-sea sediment of Indian Ocean.</title>
        <authorList>
            <person name="Liu X."/>
            <person name="Lai Q."/>
            <person name="Du Y."/>
            <person name="Sun F."/>
            <person name="Zhang X."/>
            <person name="Wang S."/>
            <person name="Shao Z."/>
        </authorList>
    </citation>
    <scope>NUCLEOTIDE SEQUENCE [LARGE SCALE GENOMIC DNA]</scope>
    <source>
        <strain evidence="13 14">PTG4-2</strain>
    </source>
</reference>
<evidence type="ECO:0000313" key="13">
    <source>
        <dbReference type="EMBL" id="RAH97046.1"/>
    </source>
</evidence>
<comment type="pathway">
    <text evidence="3 12">Glycolipid biosynthesis; lipid IV(A) biosynthesis; lipid IV(A) from (3R)-3-hydroxytetradecanoyl-[acyl-carrier-protein] and UDP-N-acetyl-alpha-D-glucosamine: step 2/6.</text>
</comment>
<dbReference type="GO" id="GO:0046872">
    <property type="term" value="F:metal ion binding"/>
    <property type="evidence" value="ECO:0007669"/>
    <property type="project" value="UniProtKB-KW"/>
</dbReference>
<dbReference type="Gene3D" id="3.30.230.20">
    <property type="entry name" value="lpxc deacetylase, domain 1"/>
    <property type="match status" value="1"/>
</dbReference>
<dbReference type="GO" id="GO:0016020">
    <property type="term" value="C:membrane"/>
    <property type="evidence" value="ECO:0007669"/>
    <property type="project" value="GOC"/>
</dbReference>
<dbReference type="PANTHER" id="PTHR33694:SF1">
    <property type="entry name" value="UDP-3-O-ACYL-N-ACETYLGLUCOSAMINE DEACETYLASE 1, MITOCHONDRIAL-RELATED"/>
    <property type="match status" value="1"/>
</dbReference>
<evidence type="ECO:0000256" key="1">
    <source>
        <dbReference type="ARBA" id="ARBA00001947"/>
    </source>
</evidence>
<keyword evidence="14" id="KW-1185">Reference proteome</keyword>
<feature type="binding site" evidence="12">
    <location>
        <position position="238"/>
    </location>
    <ligand>
        <name>Zn(2+)</name>
        <dbReference type="ChEBI" id="CHEBI:29105"/>
    </ligand>
</feature>
<dbReference type="GO" id="GO:0103117">
    <property type="term" value="F:UDP-3-O-acyl-N-acetylglucosamine deacetylase activity"/>
    <property type="evidence" value="ECO:0007669"/>
    <property type="project" value="UniProtKB-UniRule"/>
</dbReference>
<dbReference type="InterPro" id="IPR020568">
    <property type="entry name" value="Ribosomal_Su5_D2-typ_SF"/>
</dbReference>
<evidence type="ECO:0000256" key="5">
    <source>
        <dbReference type="ARBA" id="ARBA00022516"/>
    </source>
</evidence>
<dbReference type="HAMAP" id="MF_00388">
    <property type="entry name" value="LpxC"/>
    <property type="match status" value="1"/>
</dbReference>
<accession>A0A8B2NLB9</accession>
<evidence type="ECO:0000256" key="7">
    <source>
        <dbReference type="ARBA" id="ARBA00022723"/>
    </source>
</evidence>
<comment type="catalytic activity">
    <reaction evidence="11 12">
        <text>a UDP-3-O-[(3R)-3-hydroxyacyl]-N-acetyl-alpha-D-glucosamine + H2O = a UDP-3-O-[(3R)-3-hydroxyacyl]-alpha-D-glucosamine + acetate</text>
        <dbReference type="Rhea" id="RHEA:67816"/>
        <dbReference type="ChEBI" id="CHEBI:15377"/>
        <dbReference type="ChEBI" id="CHEBI:30089"/>
        <dbReference type="ChEBI" id="CHEBI:137740"/>
        <dbReference type="ChEBI" id="CHEBI:173225"/>
        <dbReference type="EC" id="3.5.1.108"/>
    </reaction>
</comment>
<dbReference type="InterPro" id="IPR004463">
    <property type="entry name" value="UDP-acyl_GlcNac_deAcase"/>
</dbReference>
<keyword evidence="7 12" id="KW-0479">Metal-binding</keyword>
<name>A0A8B2NLB9_9HYPH</name>
<dbReference type="InterPro" id="IPR011334">
    <property type="entry name" value="UDP-acyl_GlcNac_deAcase_C"/>
</dbReference>
<keyword evidence="8 12" id="KW-0378">Hydrolase</keyword>
<evidence type="ECO:0000256" key="3">
    <source>
        <dbReference type="ARBA" id="ARBA00005002"/>
    </source>
</evidence>
<keyword evidence="10 12" id="KW-0443">Lipid metabolism</keyword>
<dbReference type="RefSeq" id="WP_111352154.1">
    <property type="nucleotide sequence ID" value="NZ_QHHQ01000010.1"/>
</dbReference>
<dbReference type="EC" id="3.5.1.108" evidence="4 12"/>
<comment type="function">
    <text evidence="2 12">Catalyzes the hydrolysis of UDP-3-O-myristoyl-N-acetylglucosamine to form UDP-3-O-myristoylglucosamine and acetate, the committed step in lipid A biosynthesis.</text>
</comment>
<dbReference type="UniPathway" id="UPA00359">
    <property type="reaction ID" value="UER00478"/>
</dbReference>
<comment type="cofactor">
    <cofactor evidence="1 12">
        <name>Zn(2+)</name>
        <dbReference type="ChEBI" id="CHEBI:29105"/>
    </cofactor>
</comment>
<keyword evidence="6 12" id="KW-0441">Lipid A biosynthesis</keyword>
<protein>
    <recommendedName>
        <fullName evidence="4 12">UDP-3-O-acyl-N-acetylglucosamine deacetylase</fullName>
        <shortName evidence="12">UDP-3-O-acyl-GlcNAc deacetylase</shortName>
        <ecNumber evidence="4 12">3.5.1.108</ecNumber>
    </recommendedName>
    <alternativeName>
        <fullName evidence="12">UDP-3-O-[R-3-hydroxymyristoyl]-N-acetylglucosamine deacetylase</fullName>
    </alternativeName>
</protein>
<dbReference type="NCBIfam" id="TIGR00325">
    <property type="entry name" value="lpxC"/>
    <property type="match status" value="1"/>
</dbReference>
<dbReference type="GO" id="GO:0009245">
    <property type="term" value="P:lipid A biosynthetic process"/>
    <property type="evidence" value="ECO:0007669"/>
    <property type="project" value="UniProtKB-UniRule"/>
</dbReference>
<comment type="caution">
    <text evidence="13">The sequence shown here is derived from an EMBL/GenBank/DDBJ whole genome shotgun (WGS) entry which is preliminary data.</text>
</comment>
<dbReference type="SUPFAM" id="SSF54211">
    <property type="entry name" value="Ribosomal protein S5 domain 2-like"/>
    <property type="match status" value="2"/>
</dbReference>
<organism evidence="13 14">
    <name type="scientific">Acuticoccus sediminis</name>
    <dbReference type="NCBI Taxonomy" id="2184697"/>
    <lineage>
        <taxon>Bacteria</taxon>
        <taxon>Pseudomonadati</taxon>
        <taxon>Pseudomonadota</taxon>
        <taxon>Alphaproteobacteria</taxon>
        <taxon>Hyphomicrobiales</taxon>
        <taxon>Amorphaceae</taxon>
        <taxon>Acuticoccus</taxon>
    </lineage>
</organism>
<gene>
    <name evidence="12 13" type="primary">lpxC</name>
    <name evidence="13" type="ORF">DLJ53_30705</name>
</gene>
<dbReference type="Pfam" id="PF03331">
    <property type="entry name" value="LpxC"/>
    <property type="match status" value="1"/>
</dbReference>
<evidence type="ECO:0000256" key="2">
    <source>
        <dbReference type="ARBA" id="ARBA00002923"/>
    </source>
</evidence>
<dbReference type="EMBL" id="QHHQ01000010">
    <property type="protein sequence ID" value="RAH97046.1"/>
    <property type="molecule type" value="Genomic_DNA"/>
</dbReference>
<keyword evidence="9 12" id="KW-0862">Zinc</keyword>
<evidence type="ECO:0000256" key="9">
    <source>
        <dbReference type="ARBA" id="ARBA00022833"/>
    </source>
</evidence>
<evidence type="ECO:0000256" key="12">
    <source>
        <dbReference type="HAMAP-Rule" id="MF_00388"/>
    </source>
</evidence>
<dbReference type="InterPro" id="IPR015870">
    <property type="entry name" value="UDP-acyl_N-AcGlcN_deAcase_N"/>
</dbReference>
<feature type="active site" description="Proton donor" evidence="12">
    <location>
        <position position="261"/>
    </location>
</feature>
<sequence>MVDEYAPPARRLVRPVTFRGVGVHTGADVACVVNPGEDGVRFHRTDTGGTVTASWRHVAATQLQTVIRSDETSVATVEHFMSAMSALGIWAAEVEIDGPEVPILDGSAAPFLAALADASEPVEGGRAVRVLQPVSVRIGRGFASLLPFPSRRFDVGIDFADAAIGEQRALFDFAAGDYGAEVAPARTFGRLKDIKRLRRRGFGRGASLDNAVAVDGATVVNPEGLRFADEFARHKLLDAVGDLALAEAPILGLYRSHRGGHRLNYALLDKLFARAENFQLLPN</sequence>
<keyword evidence="5 12" id="KW-0444">Lipid biosynthesis</keyword>
<feature type="binding site" evidence="12">
    <location>
        <position position="79"/>
    </location>
    <ligand>
        <name>Zn(2+)</name>
        <dbReference type="ChEBI" id="CHEBI:29105"/>
    </ligand>
</feature>
<dbReference type="PANTHER" id="PTHR33694">
    <property type="entry name" value="UDP-3-O-ACYL-N-ACETYLGLUCOSAMINE DEACETYLASE 1, MITOCHONDRIAL-RELATED"/>
    <property type="match status" value="1"/>
</dbReference>
<evidence type="ECO:0000256" key="6">
    <source>
        <dbReference type="ARBA" id="ARBA00022556"/>
    </source>
</evidence>
<dbReference type="AlphaFoldDB" id="A0A8B2NLB9"/>